<feature type="region of interest" description="Disordered" evidence="2">
    <location>
        <begin position="102"/>
        <end position="171"/>
    </location>
</feature>
<dbReference type="PANTHER" id="PTHR36504:SF1">
    <property type="entry name" value="LIPOPOLYSACCHARIDE EXPORT SYSTEM PROTEIN LPTA"/>
    <property type="match status" value="1"/>
</dbReference>
<dbReference type="AlphaFoldDB" id="A0A2R4WPG6"/>
<dbReference type="Gene3D" id="2.60.450.10">
    <property type="entry name" value="Lipopolysaccharide (LPS) transport protein A like domain"/>
    <property type="match status" value="1"/>
</dbReference>
<feature type="compositionally biased region" description="Gly residues" evidence="2">
    <location>
        <begin position="47"/>
        <end position="56"/>
    </location>
</feature>
<evidence type="ECO:0000259" key="4">
    <source>
        <dbReference type="Pfam" id="PF03968"/>
    </source>
</evidence>
<sequence>MRPRLPALAALGCLTLAALALPSVPRAETPAAPAAEKSATKKKEAGSGFGAFGSGGGKEPIKIDADRLDVFDRENKAIFAGNVVAVQGESTIRCSSMTVHYQRKEKDPKGKAAETKGAETKGAETKGAEVKASIAQPAEAKPVEKAVKVEAKPEPKAEAKPEKSSDPTDGSAIRQVVCAGPVTVVSKDQVASGDNAVFDRVANRVVLTGNVVLSQCQNVTRGSRLVYDMNTGRANMDPVAGGRVSAMFVPGGKDDSAKGKQAGCAQPAGQAGKAAPKPRG</sequence>
<accession>A0A2R4WPG6</accession>
<organism evidence="5 6">
    <name type="scientific">Methylobacterium currus</name>
    <dbReference type="NCBI Taxonomy" id="2051553"/>
    <lineage>
        <taxon>Bacteria</taxon>
        <taxon>Pseudomonadati</taxon>
        <taxon>Pseudomonadota</taxon>
        <taxon>Alphaproteobacteria</taxon>
        <taxon>Hyphomicrobiales</taxon>
        <taxon>Methylobacteriaceae</taxon>
        <taxon>Methylobacterium</taxon>
    </lineage>
</organism>
<dbReference type="GO" id="GO:0015920">
    <property type="term" value="P:lipopolysaccharide transport"/>
    <property type="evidence" value="ECO:0007669"/>
    <property type="project" value="TreeGrafter"/>
</dbReference>
<name>A0A2R4WPG6_9HYPH</name>
<feature type="region of interest" description="Disordered" evidence="2">
    <location>
        <begin position="30"/>
        <end position="56"/>
    </location>
</feature>
<feature type="compositionally biased region" description="Basic and acidic residues" evidence="2">
    <location>
        <begin position="102"/>
        <end position="129"/>
    </location>
</feature>
<feature type="chain" id="PRO_5015330301" evidence="3">
    <location>
        <begin position="21"/>
        <end position="280"/>
    </location>
</feature>
<keyword evidence="6" id="KW-1185">Reference proteome</keyword>
<evidence type="ECO:0000256" key="3">
    <source>
        <dbReference type="SAM" id="SignalP"/>
    </source>
</evidence>
<dbReference type="KEGG" id="mee:DA075_23285"/>
<dbReference type="GO" id="GO:0030288">
    <property type="term" value="C:outer membrane-bounded periplasmic space"/>
    <property type="evidence" value="ECO:0007669"/>
    <property type="project" value="TreeGrafter"/>
</dbReference>
<reference evidence="5 6" key="1">
    <citation type="submission" date="2018-04" db="EMBL/GenBank/DDBJ databases">
        <title>Methylobacterium sp. PR1016A genome.</title>
        <authorList>
            <person name="Park W."/>
        </authorList>
    </citation>
    <scope>NUCLEOTIDE SEQUENCE [LARGE SCALE GENOMIC DNA]</scope>
    <source>
        <strain evidence="5 6">PR1016A</strain>
    </source>
</reference>
<dbReference type="InterPro" id="IPR005653">
    <property type="entry name" value="OstA-like_N"/>
</dbReference>
<evidence type="ECO:0000256" key="2">
    <source>
        <dbReference type="SAM" id="MobiDB-lite"/>
    </source>
</evidence>
<dbReference type="Proteomes" id="UP000244755">
    <property type="component" value="Chromosome 1"/>
</dbReference>
<evidence type="ECO:0000256" key="1">
    <source>
        <dbReference type="ARBA" id="ARBA00022729"/>
    </source>
</evidence>
<dbReference type="GO" id="GO:0009279">
    <property type="term" value="C:cell outer membrane"/>
    <property type="evidence" value="ECO:0007669"/>
    <property type="project" value="TreeGrafter"/>
</dbReference>
<feature type="domain" description="Organic solvent tolerance-like N-terminal" evidence="4">
    <location>
        <begin position="62"/>
        <end position="232"/>
    </location>
</feature>
<dbReference type="OrthoDB" id="9811926at2"/>
<dbReference type="InterPro" id="IPR052037">
    <property type="entry name" value="LPS_export_LptA"/>
</dbReference>
<keyword evidence="1 3" id="KW-0732">Signal</keyword>
<evidence type="ECO:0000313" key="6">
    <source>
        <dbReference type="Proteomes" id="UP000244755"/>
    </source>
</evidence>
<dbReference type="GO" id="GO:0017089">
    <property type="term" value="F:glycolipid transfer activity"/>
    <property type="evidence" value="ECO:0007669"/>
    <property type="project" value="TreeGrafter"/>
</dbReference>
<feature type="compositionally biased region" description="Low complexity" evidence="2">
    <location>
        <begin position="259"/>
        <end position="280"/>
    </location>
</feature>
<dbReference type="PANTHER" id="PTHR36504">
    <property type="entry name" value="LIPOPOLYSACCHARIDE EXPORT SYSTEM PROTEIN LPTA"/>
    <property type="match status" value="1"/>
</dbReference>
<feature type="compositionally biased region" description="Basic and acidic residues" evidence="2">
    <location>
        <begin position="141"/>
        <end position="166"/>
    </location>
</feature>
<feature type="region of interest" description="Disordered" evidence="2">
    <location>
        <begin position="252"/>
        <end position="280"/>
    </location>
</feature>
<protein>
    <submittedName>
        <fullName evidence="5">Organic solvent tolerance protein OstA</fullName>
    </submittedName>
</protein>
<dbReference type="RefSeq" id="WP_099955244.1">
    <property type="nucleotide sequence ID" value="NZ_CP028843.1"/>
</dbReference>
<gene>
    <name evidence="5" type="ORF">DA075_23285</name>
</gene>
<proteinExistence type="predicted"/>
<dbReference type="Pfam" id="PF03968">
    <property type="entry name" value="LptD_N"/>
    <property type="match status" value="1"/>
</dbReference>
<dbReference type="EMBL" id="CP028843">
    <property type="protein sequence ID" value="AWB23456.1"/>
    <property type="molecule type" value="Genomic_DNA"/>
</dbReference>
<feature type="signal peptide" evidence="3">
    <location>
        <begin position="1"/>
        <end position="20"/>
    </location>
</feature>
<evidence type="ECO:0000313" key="5">
    <source>
        <dbReference type="EMBL" id="AWB23456.1"/>
    </source>
</evidence>